<dbReference type="KEGG" id="smo:SELMODRAFT_111378"/>
<sequence>GFTQMGEPVPAGMVLNDVVKTLPKEVFEVDDFKAWKTVAITISALATGYAALTVAPWYLYPFIYAFLGTAATGLFVIGHDCGHNSFSKSQLVNDIVGNAVMTPLVFPFEPWRIKHNTHHAHTNKLIMDTAWQPFRPHQFDNADRIGQAMMRATMGPLWWMASIGHWLFWHFDLNKFRPQEHAKVKTSIAACYAFGLLILLPLLMTQGPVGFVKWWLLPWLGFHFWMSTFTLVHHTAPHIPFKQNREWNAVGAQLAGTVHCEYPGWIDFLCHDISVHIPHHLSTKIPSYNLRAGHASLLQNWDRHLNKAVFGFPLMTTILTQCNLFDAEKKQWVGFDNRAV</sequence>
<feature type="transmembrane region" description="Helical" evidence="2">
    <location>
        <begin position="58"/>
        <end position="78"/>
    </location>
</feature>
<keyword evidence="2" id="KW-0472">Membrane</keyword>
<keyword evidence="2" id="KW-0812">Transmembrane</keyword>
<dbReference type="eggNOG" id="ENOG502QQPI">
    <property type="taxonomic scope" value="Eukaryota"/>
</dbReference>
<organism evidence="5">
    <name type="scientific">Selaginella moellendorffii</name>
    <name type="common">Spikemoss</name>
    <dbReference type="NCBI Taxonomy" id="88036"/>
    <lineage>
        <taxon>Eukaryota</taxon>
        <taxon>Viridiplantae</taxon>
        <taxon>Streptophyta</taxon>
        <taxon>Embryophyta</taxon>
        <taxon>Tracheophyta</taxon>
        <taxon>Lycopodiopsida</taxon>
        <taxon>Selaginellales</taxon>
        <taxon>Selaginellaceae</taxon>
        <taxon>Selaginella</taxon>
    </lineage>
</organism>
<dbReference type="OMA" id="SNSMFIC"/>
<feature type="transmembrane region" description="Helical" evidence="2">
    <location>
        <begin position="184"/>
        <end position="204"/>
    </location>
</feature>
<comment type="similarity">
    <text evidence="1">Belongs to the fatty acid desaturase type 1 family.</text>
</comment>
<evidence type="ECO:0000256" key="1">
    <source>
        <dbReference type="ARBA" id="ARBA00009295"/>
    </source>
</evidence>
<evidence type="ECO:0000259" key="3">
    <source>
        <dbReference type="Pfam" id="PF00487"/>
    </source>
</evidence>
<dbReference type="GO" id="GO:0006629">
    <property type="term" value="P:lipid metabolic process"/>
    <property type="evidence" value="ECO:0007669"/>
    <property type="project" value="InterPro"/>
</dbReference>
<feature type="non-terminal residue" evidence="4">
    <location>
        <position position="1"/>
    </location>
</feature>
<evidence type="ECO:0000313" key="5">
    <source>
        <dbReference type="Proteomes" id="UP000001514"/>
    </source>
</evidence>
<evidence type="ECO:0000256" key="2">
    <source>
        <dbReference type="SAM" id="Phobius"/>
    </source>
</evidence>
<dbReference type="InParanoid" id="D8S8H6"/>
<feature type="transmembrane region" description="Helical" evidence="2">
    <location>
        <begin position="34"/>
        <end position="52"/>
    </location>
</feature>
<protein>
    <recommendedName>
        <fullName evidence="3">Fatty acid desaturase domain-containing protein</fullName>
    </recommendedName>
</protein>
<dbReference type="HOGENOM" id="CLU_033094_3_1_1"/>
<name>D8S8H6_SELML</name>
<dbReference type="Gramene" id="EFJ19157">
    <property type="protein sequence ID" value="EFJ19157"/>
    <property type="gene ID" value="SELMODRAFT_111378"/>
</dbReference>
<dbReference type="InterPro" id="IPR012171">
    <property type="entry name" value="Fatty_acid_desaturase"/>
</dbReference>
<dbReference type="AlphaFoldDB" id="D8S8H6"/>
<evidence type="ECO:0000313" key="4">
    <source>
        <dbReference type="EMBL" id="EFJ19157.1"/>
    </source>
</evidence>
<dbReference type="EMBL" id="GL377607">
    <property type="protein sequence ID" value="EFJ19157.1"/>
    <property type="molecule type" value="Genomic_DNA"/>
</dbReference>
<dbReference type="InterPro" id="IPR005804">
    <property type="entry name" value="FA_desaturase_dom"/>
</dbReference>
<reference evidence="4 5" key="1">
    <citation type="journal article" date="2011" name="Science">
        <title>The Selaginella genome identifies genetic changes associated with the evolution of vascular plants.</title>
        <authorList>
            <person name="Banks J.A."/>
            <person name="Nishiyama T."/>
            <person name="Hasebe M."/>
            <person name="Bowman J.L."/>
            <person name="Gribskov M."/>
            <person name="dePamphilis C."/>
            <person name="Albert V.A."/>
            <person name="Aono N."/>
            <person name="Aoyama T."/>
            <person name="Ambrose B.A."/>
            <person name="Ashton N.W."/>
            <person name="Axtell M.J."/>
            <person name="Barker E."/>
            <person name="Barker M.S."/>
            <person name="Bennetzen J.L."/>
            <person name="Bonawitz N.D."/>
            <person name="Chapple C."/>
            <person name="Cheng C."/>
            <person name="Correa L.G."/>
            <person name="Dacre M."/>
            <person name="DeBarry J."/>
            <person name="Dreyer I."/>
            <person name="Elias M."/>
            <person name="Engstrom E.M."/>
            <person name="Estelle M."/>
            <person name="Feng L."/>
            <person name="Finet C."/>
            <person name="Floyd S.K."/>
            <person name="Frommer W.B."/>
            <person name="Fujita T."/>
            <person name="Gramzow L."/>
            <person name="Gutensohn M."/>
            <person name="Harholt J."/>
            <person name="Hattori M."/>
            <person name="Heyl A."/>
            <person name="Hirai T."/>
            <person name="Hiwatashi Y."/>
            <person name="Ishikawa M."/>
            <person name="Iwata M."/>
            <person name="Karol K.G."/>
            <person name="Koehler B."/>
            <person name="Kolukisaoglu U."/>
            <person name="Kubo M."/>
            <person name="Kurata T."/>
            <person name="Lalonde S."/>
            <person name="Li K."/>
            <person name="Li Y."/>
            <person name="Litt A."/>
            <person name="Lyons E."/>
            <person name="Manning G."/>
            <person name="Maruyama T."/>
            <person name="Michael T.P."/>
            <person name="Mikami K."/>
            <person name="Miyazaki S."/>
            <person name="Morinaga S."/>
            <person name="Murata T."/>
            <person name="Mueller-Roeber B."/>
            <person name="Nelson D.R."/>
            <person name="Obara M."/>
            <person name="Oguri Y."/>
            <person name="Olmstead R.G."/>
            <person name="Onodera N."/>
            <person name="Petersen B.L."/>
            <person name="Pils B."/>
            <person name="Prigge M."/>
            <person name="Rensing S.A."/>
            <person name="Riano-Pachon D.M."/>
            <person name="Roberts A.W."/>
            <person name="Sato Y."/>
            <person name="Scheller H.V."/>
            <person name="Schulz B."/>
            <person name="Schulz C."/>
            <person name="Shakirov E.V."/>
            <person name="Shibagaki N."/>
            <person name="Shinohara N."/>
            <person name="Shippen D.E."/>
            <person name="Soerensen I."/>
            <person name="Sotooka R."/>
            <person name="Sugimoto N."/>
            <person name="Sugita M."/>
            <person name="Sumikawa N."/>
            <person name="Tanurdzic M."/>
            <person name="Theissen G."/>
            <person name="Ulvskov P."/>
            <person name="Wakazuki S."/>
            <person name="Weng J.K."/>
            <person name="Willats W.W."/>
            <person name="Wipf D."/>
            <person name="Wolf P.G."/>
            <person name="Yang L."/>
            <person name="Zimmer A.D."/>
            <person name="Zhu Q."/>
            <person name="Mitros T."/>
            <person name="Hellsten U."/>
            <person name="Loque D."/>
            <person name="Otillar R."/>
            <person name="Salamov A."/>
            <person name="Schmutz J."/>
            <person name="Shapiro H."/>
            <person name="Lindquist E."/>
            <person name="Lucas S."/>
            <person name="Rokhsar D."/>
            <person name="Grigoriev I.V."/>
        </authorList>
    </citation>
    <scope>NUCLEOTIDE SEQUENCE [LARGE SCALE GENOMIC DNA]</scope>
</reference>
<dbReference type="OrthoDB" id="10260134at2759"/>
<gene>
    <name evidence="4" type="ORF">SELMODRAFT_111378</name>
</gene>
<dbReference type="Proteomes" id="UP000001514">
    <property type="component" value="Unassembled WGS sequence"/>
</dbReference>
<dbReference type="STRING" id="88036.D8S8H6"/>
<keyword evidence="2" id="KW-1133">Transmembrane helix</keyword>
<dbReference type="Pfam" id="PF00487">
    <property type="entry name" value="FA_desaturase"/>
    <property type="match status" value="1"/>
</dbReference>
<feature type="domain" description="Fatty acid desaturase" evidence="3">
    <location>
        <begin position="56"/>
        <end position="304"/>
    </location>
</feature>
<dbReference type="FunCoup" id="D8S8H6">
    <property type="interactions" value="1386"/>
</dbReference>
<accession>D8S8H6</accession>
<keyword evidence="5" id="KW-1185">Reference proteome</keyword>
<dbReference type="GO" id="GO:0016491">
    <property type="term" value="F:oxidoreductase activity"/>
    <property type="evidence" value="ECO:0000318"/>
    <property type="project" value="GO_Central"/>
</dbReference>
<dbReference type="PANTHER" id="PTHR32100">
    <property type="entry name" value="OMEGA-6 FATTY ACID DESATURASE, CHLOROPLASTIC"/>
    <property type="match status" value="1"/>
</dbReference>
<dbReference type="CDD" id="cd03507">
    <property type="entry name" value="Delta12-FADS-like"/>
    <property type="match status" value="1"/>
</dbReference>
<proteinExistence type="inferred from homology"/>